<keyword evidence="4" id="KW-0677">Repeat</keyword>
<dbReference type="GO" id="GO:0031499">
    <property type="term" value="C:TRAMP complex"/>
    <property type="evidence" value="ECO:0007669"/>
    <property type="project" value="TreeGrafter"/>
</dbReference>
<dbReference type="RefSeq" id="XP_018275803.1">
    <property type="nucleotide sequence ID" value="XM_018419872.1"/>
</dbReference>
<keyword evidence="3" id="KW-0479">Metal-binding</keyword>
<dbReference type="GO" id="GO:0008270">
    <property type="term" value="F:zinc ion binding"/>
    <property type="evidence" value="ECO:0007669"/>
    <property type="project" value="UniProtKB-KW"/>
</dbReference>
<dbReference type="GO" id="GO:0071039">
    <property type="term" value="P:nuclear polyadenylation-dependent CUT catabolic process"/>
    <property type="evidence" value="ECO:0007669"/>
    <property type="project" value="TreeGrafter"/>
</dbReference>
<evidence type="ECO:0000256" key="1">
    <source>
        <dbReference type="ARBA" id="ARBA00004123"/>
    </source>
</evidence>
<protein>
    <recommendedName>
        <fullName evidence="10">CCHC-type domain-containing protein</fullName>
    </recommendedName>
</protein>
<evidence type="ECO:0000256" key="2">
    <source>
        <dbReference type="ARBA" id="ARBA00022664"/>
    </source>
</evidence>
<evidence type="ECO:0000256" key="9">
    <source>
        <dbReference type="SAM" id="MobiDB-lite"/>
    </source>
</evidence>
<dbReference type="Gene3D" id="4.10.60.10">
    <property type="entry name" value="Zinc finger, CCHC-type"/>
    <property type="match status" value="2"/>
</dbReference>
<dbReference type="GO" id="GO:0071031">
    <property type="term" value="P:nuclear mRNA surveillance of mRNA 3'-end processing"/>
    <property type="evidence" value="ECO:0007669"/>
    <property type="project" value="TreeGrafter"/>
</dbReference>
<evidence type="ECO:0000256" key="4">
    <source>
        <dbReference type="ARBA" id="ARBA00022737"/>
    </source>
</evidence>
<evidence type="ECO:0000256" key="8">
    <source>
        <dbReference type="PROSITE-ProRule" id="PRU00047"/>
    </source>
</evidence>
<dbReference type="GO" id="GO:0071037">
    <property type="term" value="P:nuclear polyadenylation-dependent snRNA catabolic process"/>
    <property type="evidence" value="ECO:0007669"/>
    <property type="project" value="TreeGrafter"/>
</dbReference>
<dbReference type="GO" id="GO:0071038">
    <property type="term" value="P:TRAMP-dependent tRNA surveillance pathway"/>
    <property type="evidence" value="ECO:0007669"/>
    <property type="project" value="TreeGrafter"/>
</dbReference>
<dbReference type="GO" id="GO:0071036">
    <property type="term" value="P:nuclear polyadenylation-dependent snoRNA catabolic process"/>
    <property type="evidence" value="ECO:0007669"/>
    <property type="project" value="TreeGrafter"/>
</dbReference>
<keyword evidence="12" id="KW-1185">Reference proteome</keyword>
<dbReference type="InterPro" id="IPR051644">
    <property type="entry name" value="TRAMP_AT-DNA-binding"/>
</dbReference>
<accession>A0A0J0XE05</accession>
<feature type="compositionally biased region" description="Pro residues" evidence="9">
    <location>
        <begin position="188"/>
        <end position="202"/>
    </location>
</feature>
<evidence type="ECO:0000256" key="7">
    <source>
        <dbReference type="ARBA" id="ARBA00023242"/>
    </source>
</evidence>
<keyword evidence="2" id="KW-0507">mRNA processing</keyword>
<evidence type="ECO:0000256" key="3">
    <source>
        <dbReference type="ARBA" id="ARBA00022723"/>
    </source>
</evidence>
<comment type="subcellular location">
    <subcellularLocation>
        <location evidence="1">Nucleus</location>
    </subcellularLocation>
</comment>
<organism evidence="11 12">
    <name type="scientific">Cutaneotrichosporon oleaginosum</name>
    <dbReference type="NCBI Taxonomy" id="879819"/>
    <lineage>
        <taxon>Eukaryota</taxon>
        <taxon>Fungi</taxon>
        <taxon>Dikarya</taxon>
        <taxon>Basidiomycota</taxon>
        <taxon>Agaricomycotina</taxon>
        <taxon>Tremellomycetes</taxon>
        <taxon>Trichosporonales</taxon>
        <taxon>Trichosporonaceae</taxon>
        <taxon>Cutaneotrichosporon</taxon>
    </lineage>
</organism>
<keyword evidence="7" id="KW-0539">Nucleus</keyword>
<sequence>MKRATPPPGEATPSTPFNENSTPLKENRKQRRARLRAMEGNPDATSDGASDFKEDEPQQSQQSRNKRRQNEGTANEYYDFTKNSGDEACSKCGLAGHSVTTCTTLPPPYAEAEPRAGPSGQSLDGGEGTSTINSDDPGAPSKFKPFRRMAISVTLPESDDEEEGDDGRGSGAKEQKTSGGMNSKRSSPPAPPPGSPPPPPLLLPAHVSMGDEDQDAVGQDAPPLDVVVENTDMTGIAVLDDSRATGAVRYYDPRATDEFFASADLRSVCKKCKKPGHTDRNCDVEICLRCGEEGHERNSCPYGQTCRYCGLSGHSAMECKQRAVQAHDTGTVKCTLCGSNRHGTTGCELAWRTYVYYPPDVREEVVRSKSEAKGWKLEAVGKNPMSLFCFNCAREGHLGDVSE</sequence>
<dbReference type="InterPro" id="IPR001878">
    <property type="entry name" value="Znf_CCHC"/>
</dbReference>
<feature type="domain" description="CCHC-type" evidence="10">
    <location>
        <begin position="287"/>
        <end position="301"/>
    </location>
</feature>
<evidence type="ECO:0000256" key="5">
    <source>
        <dbReference type="ARBA" id="ARBA00022771"/>
    </source>
</evidence>
<feature type="compositionally biased region" description="Basic and acidic residues" evidence="9">
    <location>
        <begin position="166"/>
        <end position="176"/>
    </location>
</feature>
<gene>
    <name evidence="11" type="ORF">CC85DRAFT_198786</name>
</gene>
<feature type="domain" description="CCHC-type" evidence="10">
    <location>
        <begin position="269"/>
        <end position="282"/>
    </location>
</feature>
<dbReference type="OrthoDB" id="7608935at2759"/>
<keyword evidence="6" id="KW-0862">Zinc</keyword>
<evidence type="ECO:0000313" key="12">
    <source>
        <dbReference type="Proteomes" id="UP000053611"/>
    </source>
</evidence>
<dbReference type="Proteomes" id="UP000053611">
    <property type="component" value="Unassembled WGS sequence"/>
</dbReference>
<dbReference type="InterPro" id="IPR036875">
    <property type="entry name" value="Znf_CCHC_sf"/>
</dbReference>
<dbReference type="SMART" id="SM00343">
    <property type="entry name" value="ZnF_C2HC"/>
    <property type="match status" value="5"/>
</dbReference>
<feature type="compositionally biased region" description="Pro residues" evidence="9">
    <location>
        <begin position="1"/>
        <end position="10"/>
    </location>
</feature>
<evidence type="ECO:0000256" key="6">
    <source>
        <dbReference type="ARBA" id="ARBA00022833"/>
    </source>
</evidence>
<keyword evidence="5 8" id="KW-0863">Zinc-finger</keyword>
<reference evidence="11 12" key="1">
    <citation type="submission" date="2015-03" db="EMBL/GenBank/DDBJ databases">
        <title>Genomics and transcriptomics of the oil-accumulating basidiomycete yeast T. oleaginosus allow insights into substrate utilization and the diverse evolutionary trajectories of mating systems in fungi.</title>
        <authorList>
            <consortium name="DOE Joint Genome Institute"/>
            <person name="Kourist R."/>
            <person name="Kracht O."/>
            <person name="Bracharz F."/>
            <person name="Lipzen A."/>
            <person name="Nolan M."/>
            <person name="Ohm R."/>
            <person name="Grigoriev I."/>
            <person name="Sun S."/>
            <person name="Heitman J."/>
            <person name="Bruck T."/>
            <person name="Nowrousian M."/>
        </authorList>
    </citation>
    <scope>NUCLEOTIDE SEQUENCE [LARGE SCALE GENOMIC DNA]</scope>
    <source>
        <strain evidence="11 12">IBC0246</strain>
    </source>
</reference>
<dbReference type="AlphaFoldDB" id="A0A0J0XE05"/>
<dbReference type="GO" id="GO:0003723">
    <property type="term" value="F:RNA binding"/>
    <property type="evidence" value="ECO:0007669"/>
    <property type="project" value="TreeGrafter"/>
</dbReference>
<evidence type="ECO:0000259" key="10">
    <source>
        <dbReference type="PROSITE" id="PS50158"/>
    </source>
</evidence>
<dbReference type="EMBL" id="KQ087263">
    <property type="protein sequence ID" value="KLT39312.1"/>
    <property type="molecule type" value="Genomic_DNA"/>
</dbReference>
<feature type="compositionally biased region" description="Polar residues" evidence="9">
    <location>
        <begin position="12"/>
        <end position="24"/>
    </location>
</feature>
<dbReference type="GO" id="GO:0071035">
    <property type="term" value="P:nuclear polyadenylation-dependent rRNA catabolic process"/>
    <property type="evidence" value="ECO:0007669"/>
    <property type="project" value="TreeGrafter"/>
</dbReference>
<dbReference type="PANTHER" id="PTHR46543:SF1">
    <property type="entry name" value="ZINC FINGER CCHC DOMAIN-CONTAINING PROTEIN 7"/>
    <property type="match status" value="1"/>
</dbReference>
<dbReference type="SUPFAM" id="SSF57756">
    <property type="entry name" value="Retrovirus zinc finger-like domains"/>
    <property type="match status" value="1"/>
</dbReference>
<dbReference type="GO" id="GO:0006397">
    <property type="term" value="P:mRNA processing"/>
    <property type="evidence" value="ECO:0007669"/>
    <property type="project" value="UniProtKB-KW"/>
</dbReference>
<evidence type="ECO:0000313" key="11">
    <source>
        <dbReference type="EMBL" id="KLT39312.1"/>
    </source>
</evidence>
<dbReference type="GeneID" id="28980475"/>
<dbReference type="STRING" id="879819.A0A0J0XE05"/>
<dbReference type="PANTHER" id="PTHR46543">
    <property type="entry name" value="ZINC FINGER CCHC DOMAIN-CONTAINING PROTEIN 7"/>
    <property type="match status" value="1"/>
</dbReference>
<dbReference type="PROSITE" id="PS50158">
    <property type="entry name" value="ZF_CCHC"/>
    <property type="match status" value="2"/>
</dbReference>
<feature type="region of interest" description="Disordered" evidence="9">
    <location>
        <begin position="1"/>
        <end position="207"/>
    </location>
</feature>
<name>A0A0J0XE05_9TREE</name>
<proteinExistence type="predicted"/>